<evidence type="ECO:0000259" key="7">
    <source>
        <dbReference type="PROSITE" id="PS52018"/>
    </source>
</evidence>
<proteinExistence type="inferred from homology"/>
<keyword evidence="5 6" id="KW-0238">DNA-binding</keyword>
<dbReference type="GO" id="GO:0003677">
    <property type="term" value="F:DNA binding"/>
    <property type="evidence" value="ECO:0007669"/>
    <property type="project" value="UniProtKB-UniRule"/>
</dbReference>
<evidence type="ECO:0000256" key="6">
    <source>
        <dbReference type="PROSITE-ProRule" id="PRU01362"/>
    </source>
</evidence>
<dbReference type="EMBL" id="QURL01000003">
    <property type="protein sequence ID" value="RFC64372.1"/>
    <property type="molecule type" value="Genomic_DNA"/>
</dbReference>
<protein>
    <submittedName>
        <fullName evidence="8">DUF4433 domain-containing protein</fullName>
    </submittedName>
</protein>
<dbReference type="Proteomes" id="UP000264310">
    <property type="component" value="Unassembled WGS sequence"/>
</dbReference>
<dbReference type="RefSeq" id="WP_116682788.1">
    <property type="nucleotide sequence ID" value="NZ_QURL01000003.1"/>
</dbReference>
<dbReference type="GO" id="GO:0016779">
    <property type="term" value="F:nucleotidyltransferase activity"/>
    <property type="evidence" value="ECO:0007669"/>
    <property type="project" value="UniProtKB-KW"/>
</dbReference>
<evidence type="ECO:0000256" key="1">
    <source>
        <dbReference type="ARBA" id="ARBA00022649"/>
    </source>
</evidence>
<reference evidence="8 9" key="1">
    <citation type="submission" date="2018-08" db="EMBL/GenBank/DDBJ databases">
        <title>Fulvimarina sp. 85, whole genome shotgun sequence.</title>
        <authorList>
            <person name="Tuo L."/>
        </authorList>
    </citation>
    <scope>NUCLEOTIDE SEQUENCE [LARGE SCALE GENOMIC DNA]</scope>
    <source>
        <strain evidence="8 9">85</strain>
    </source>
</reference>
<dbReference type="InterPro" id="IPR029494">
    <property type="entry name" value="DarT"/>
</dbReference>
<comment type="caution">
    <text evidence="8">The sequence shown here is derived from an EMBL/GenBank/DDBJ whole genome shotgun (WGS) entry which is preliminary data.</text>
</comment>
<keyword evidence="3" id="KW-0808">Transferase</keyword>
<feature type="domain" description="DarT" evidence="7">
    <location>
        <begin position="17"/>
        <end position="177"/>
    </location>
</feature>
<keyword evidence="9" id="KW-1185">Reference proteome</keyword>
<dbReference type="Pfam" id="PF14487">
    <property type="entry name" value="DarT"/>
    <property type="match status" value="1"/>
</dbReference>
<comment type="caution">
    <text evidence="6">Lacks conserved residue(s) required for the propagation of feature annotation.</text>
</comment>
<evidence type="ECO:0000256" key="4">
    <source>
        <dbReference type="ARBA" id="ARBA00022695"/>
    </source>
</evidence>
<evidence type="ECO:0000313" key="8">
    <source>
        <dbReference type="EMBL" id="RFC64372.1"/>
    </source>
</evidence>
<evidence type="ECO:0000256" key="5">
    <source>
        <dbReference type="ARBA" id="ARBA00023125"/>
    </source>
</evidence>
<evidence type="ECO:0000256" key="3">
    <source>
        <dbReference type="ARBA" id="ARBA00022679"/>
    </source>
</evidence>
<keyword evidence="2" id="KW-0328">Glycosyltransferase</keyword>
<name>A0A371X581_9HYPH</name>
<comment type="similarity">
    <text evidence="6">Belongs to the DarT ADP-ribosyltransferase family.</text>
</comment>
<keyword evidence="1 6" id="KW-1277">Toxin-antitoxin system</keyword>
<accession>A0A371X581</accession>
<organism evidence="8 9">
    <name type="scientific">Fulvimarina endophytica</name>
    <dbReference type="NCBI Taxonomy" id="2293836"/>
    <lineage>
        <taxon>Bacteria</taxon>
        <taxon>Pseudomonadati</taxon>
        <taxon>Pseudomonadota</taxon>
        <taxon>Alphaproteobacteria</taxon>
        <taxon>Hyphomicrobiales</taxon>
        <taxon>Aurantimonadaceae</taxon>
        <taxon>Fulvimarina</taxon>
    </lineage>
</organism>
<sequence>MNLDKLINMMNRSNQHKYLYHFTDEANFPSISAKGLISKERMRAEGWWPPLATGGNPLSHDLDTYRGIDPYVSLCMTRNHRMKFLAQKDGRLPNPRYLAIRPEVLKIEGTRIAFGVANANDVEILPVEEAILKLDVEVLYERTEWSDPTVQQRLQAAEKLEVLVPHTVPVELLAGVF</sequence>
<dbReference type="PROSITE" id="PS52018">
    <property type="entry name" value="DART"/>
    <property type="match status" value="1"/>
</dbReference>
<keyword evidence="4" id="KW-0548">Nucleotidyltransferase</keyword>
<evidence type="ECO:0000256" key="2">
    <source>
        <dbReference type="ARBA" id="ARBA00022676"/>
    </source>
</evidence>
<gene>
    <name evidence="8" type="ORF">DYI37_08615</name>
</gene>
<dbReference type="AlphaFoldDB" id="A0A371X581"/>
<evidence type="ECO:0000313" key="9">
    <source>
        <dbReference type="Proteomes" id="UP000264310"/>
    </source>
</evidence>
<dbReference type="GO" id="GO:0016757">
    <property type="term" value="F:glycosyltransferase activity"/>
    <property type="evidence" value="ECO:0007669"/>
    <property type="project" value="UniProtKB-KW"/>
</dbReference>